<dbReference type="Pfam" id="PF12796">
    <property type="entry name" value="Ank_2"/>
    <property type="match status" value="1"/>
</dbReference>
<dbReference type="Proteomes" id="UP000678499">
    <property type="component" value="Unassembled WGS sequence"/>
</dbReference>
<feature type="compositionally biased region" description="Basic and acidic residues" evidence="14">
    <location>
        <begin position="580"/>
        <end position="593"/>
    </location>
</feature>
<dbReference type="SUPFAM" id="SSF48403">
    <property type="entry name" value="Ankyrin repeat"/>
    <property type="match status" value="1"/>
</dbReference>
<comment type="subunit">
    <text evidence="10">PP1 comprises a catalytic subunit, PPP1CA, PPP1CB or PPP1CC, and one or several targeting or regulatory subunits. PPP1R12B mediates binding to myosin. Isoform 3 and isoform 4 bind PPP1R12A, but not isoform 1 of PPP1R12B itself. Binds IL16.</text>
</comment>
<feature type="repeat" description="ANK" evidence="13">
    <location>
        <begin position="252"/>
        <end position="284"/>
    </location>
</feature>
<keyword evidence="16" id="KW-1185">Reference proteome</keyword>
<proteinExistence type="inferred from homology"/>
<feature type="compositionally biased region" description="Acidic residues" evidence="14">
    <location>
        <begin position="435"/>
        <end position="501"/>
    </location>
</feature>
<keyword evidence="7" id="KW-0206">Cytoskeleton</keyword>
<dbReference type="FunFam" id="1.25.40.20:FF:000004">
    <property type="entry name" value="Phosphatase 1 regulatory subunit 12A"/>
    <property type="match status" value="1"/>
</dbReference>
<dbReference type="GO" id="GO:0005856">
    <property type="term" value="C:cytoskeleton"/>
    <property type="evidence" value="ECO:0007669"/>
    <property type="project" value="UniProtKB-SubCell"/>
</dbReference>
<feature type="repeat" description="ANK" evidence="13">
    <location>
        <begin position="126"/>
        <end position="158"/>
    </location>
</feature>
<keyword evidence="5" id="KW-0677">Repeat</keyword>
<name>A0A7R9GFR4_9CRUS</name>
<evidence type="ECO:0000256" key="9">
    <source>
        <dbReference type="ARBA" id="ARBA00059024"/>
    </source>
</evidence>
<evidence type="ECO:0000256" key="6">
    <source>
        <dbReference type="ARBA" id="ARBA00023043"/>
    </source>
</evidence>
<evidence type="ECO:0000256" key="13">
    <source>
        <dbReference type="PROSITE-ProRule" id="PRU00023"/>
    </source>
</evidence>
<feature type="repeat" description="ANK" evidence="13">
    <location>
        <begin position="159"/>
        <end position="191"/>
    </location>
</feature>
<keyword evidence="3" id="KW-0963">Cytoplasm</keyword>
<evidence type="ECO:0000256" key="14">
    <source>
        <dbReference type="SAM" id="MobiDB-lite"/>
    </source>
</evidence>
<feature type="region of interest" description="Disordered" evidence="14">
    <location>
        <begin position="830"/>
        <end position="948"/>
    </location>
</feature>
<evidence type="ECO:0000313" key="15">
    <source>
        <dbReference type="EMBL" id="CAD7278998.1"/>
    </source>
</evidence>
<evidence type="ECO:0000256" key="3">
    <source>
        <dbReference type="ARBA" id="ARBA00022490"/>
    </source>
</evidence>
<evidence type="ECO:0000256" key="11">
    <source>
        <dbReference type="ARBA" id="ARBA00072757"/>
    </source>
</evidence>
<dbReference type="FunFam" id="1.25.40.20:FF:000007">
    <property type="entry name" value="Phosphatase 1 regulatory subunit 12A"/>
    <property type="match status" value="1"/>
</dbReference>
<evidence type="ECO:0000256" key="4">
    <source>
        <dbReference type="ARBA" id="ARBA00022553"/>
    </source>
</evidence>
<evidence type="ECO:0000256" key="10">
    <source>
        <dbReference type="ARBA" id="ARBA00065548"/>
    </source>
</evidence>
<comment type="subcellular location">
    <subcellularLocation>
        <location evidence="1">Cytoplasm</location>
        <location evidence="1">Cytoskeleton</location>
    </subcellularLocation>
</comment>
<dbReference type="InterPro" id="IPR036770">
    <property type="entry name" value="Ankyrin_rpt-contain_sf"/>
</dbReference>
<dbReference type="CDD" id="cd21930">
    <property type="entry name" value="IPD_PPP1R12"/>
    <property type="match status" value="1"/>
</dbReference>
<feature type="compositionally biased region" description="Basic and acidic residues" evidence="14">
    <location>
        <begin position="395"/>
        <end position="412"/>
    </location>
</feature>
<accession>A0A7R9GFR4</accession>
<evidence type="ECO:0000313" key="16">
    <source>
        <dbReference type="Proteomes" id="UP000678499"/>
    </source>
</evidence>
<evidence type="ECO:0000256" key="1">
    <source>
        <dbReference type="ARBA" id="ARBA00004245"/>
    </source>
</evidence>
<dbReference type="Pfam" id="PF13857">
    <property type="entry name" value="Ank_5"/>
    <property type="match status" value="1"/>
</dbReference>
<dbReference type="GO" id="GO:0019208">
    <property type="term" value="F:phosphatase regulator activity"/>
    <property type="evidence" value="ECO:0007669"/>
    <property type="project" value="TreeGrafter"/>
</dbReference>
<feature type="compositionally biased region" description="Polar residues" evidence="14">
    <location>
        <begin position="654"/>
        <end position="669"/>
    </location>
</feature>
<dbReference type="Gene3D" id="1.25.40.20">
    <property type="entry name" value="Ankyrin repeat-containing domain"/>
    <property type="match status" value="2"/>
</dbReference>
<comment type="similarity">
    <text evidence="8">Belongs to the NRARP family.</text>
</comment>
<protein>
    <recommendedName>
        <fullName evidence="11">Protein phosphatase 1 regulatory subunit 12B</fullName>
    </recommendedName>
    <alternativeName>
        <fullName evidence="12">Myosin phosphatase-targeting subunit 2</fullName>
    </alternativeName>
</protein>
<comment type="function">
    <text evidence="9">Regulates myosin phosphatase activity. Augments Ca(2+) sensitivity of the contractile apparatus.</text>
</comment>
<evidence type="ECO:0000256" key="5">
    <source>
        <dbReference type="ARBA" id="ARBA00022737"/>
    </source>
</evidence>
<feature type="repeat" description="ANK" evidence="13">
    <location>
        <begin position="285"/>
        <end position="317"/>
    </location>
</feature>
<dbReference type="Gene3D" id="6.10.140.390">
    <property type="match status" value="1"/>
</dbReference>
<sequence length="1003" mass="110338">MPACRDDPCAGAWIGKSFLKLSQPKQGEADDIPENWSKKQAPVQAFELSMSSTETRSNSALFKRAEQLKRWDESDTNREPHKPKRNDKRIKFTDGCVFLAACSAGDKEEVKRMLEHGADINTANVDGLTALHQACIDDNLDMVEFLVEHGADINCGDNEGWTPLHATASCGFLSIASYLIEKGANVAAVNNDGELPLDIAEINAMEQLLQDEVDRQGINCEEARHEEERLMYDDALKCLNTGHYFEASHPKTGATALHVSSAKGYVKVMKVLVDAGADLNAQDYDGWTPLHAAAHWNQRDACELLANKWCNMDIKNFVGQTVFDVADPEVLPVLEELKKNQTLWKKDPEIQAVLMRRPLAPIRRRASVPKPVGIDKAIIGGKTVPAEVSGIGDAPGKKLKADSENESDKGEDTSSSMDSDVEFGDIRYGRSTEVLNEEGGEMELSDEGSAEESNDETVSDSEGGREDEELGNDDILGDSDEASEVEELISSDAESELEYPTDDDRLRSERKNRTSRDAFRIVPSKTPQGIKENVTKESEPVLKPVPNFKPREPLENEAPSLTIKTNDEDVPSWRKAGSFRNKERGDAPKREEPALVINTRLPASSQETPQVLLDANATAAPQSRRAFNTILESDKSFYAQYTRLRQRIEETASRPGNDNQTENRQTWSAPPSPLLSGANHEVQLPSSVADALLSARRRANSSTSRGSPKTPSAQSAVIVGVYPKGDSIVSAYPSDLSLMEAPGVQSFTRHSLRSFVPPVRDEESETQRKAHAKRVRETRRSTQGVTLDDIKAAQQTIKQQNQTATNALVRVPECFSSKELCSKSGISFLSKEQNSPTSTAVPTATATVLPGSDNSPIKGSSERRPSWKLTKDDGDRNKFQLEDARAEKDRKDRSRVEADTNNDDDENGNSGGNSASQSAIQRKRRPKRRSTGVVHFDPDDPNSESGDQNFDVEATTVVIPLPDRFVRRTESSSTTSATMGYALALSHFRERGQRASFLKSAAV</sequence>
<keyword evidence="6 13" id="KW-0040">ANK repeat</keyword>
<feature type="region of interest" description="Disordered" evidence="14">
    <location>
        <begin position="68"/>
        <end position="87"/>
    </location>
</feature>
<dbReference type="InterPro" id="IPR051226">
    <property type="entry name" value="PP1_Regulatory_Subunit"/>
</dbReference>
<feature type="compositionally biased region" description="Basic and acidic residues" evidence="14">
    <location>
        <begin position="860"/>
        <end position="898"/>
    </location>
</feature>
<feature type="compositionally biased region" description="Basic residues" evidence="14">
    <location>
        <begin position="921"/>
        <end position="930"/>
    </location>
</feature>
<dbReference type="GO" id="GO:0005737">
    <property type="term" value="C:cytoplasm"/>
    <property type="evidence" value="ECO:0007669"/>
    <property type="project" value="TreeGrafter"/>
</dbReference>
<gene>
    <name evidence="15" type="ORF">NMOB1V02_LOCUS6685</name>
</gene>
<feature type="compositionally biased region" description="Basic and acidic residues" evidence="14">
    <location>
        <begin position="502"/>
        <end position="519"/>
    </location>
</feature>
<feature type="region of interest" description="Disordered" evidence="14">
    <location>
        <begin position="695"/>
        <end position="714"/>
    </location>
</feature>
<reference evidence="15" key="1">
    <citation type="submission" date="2020-11" db="EMBL/GenBank/DDBJ databases">
        <authorList>
            <person name="Tran Van P."/>
        </authorList>
    </citation>
    <scope>NUCLEOTIDE SEQUENCE</scope>
</reference>
<dbReference type="InterPro" id="IPR002110">
    <property type="entry name" value="Ankyrin_rpt"/>
</dbReference>
<evidence type="ECO:0000256" key="2">
    <source>
        <dbReference type="ARBA" id="ARBA00022473"/>
    </source>
</evidence>
<dbReference type="GO" id="GO:0004857">
    <property type="term" value="F:enzyme inhibitor activity"/>
    <property type="evidence" value="ECO:0007669"/>
    <property type="project" value="TreeGrafter"/>
</dbReference>
<dbReference type="PANTHER" id="PTHR24179">
    <property type="entry name" value="PROTEIN PHOSPHATASE 1 REGULATORY SUBUNIT 12"/>
    <property type="match status" value="1"/>
</dbReference>
<feature type="region of interest" description="Disordered" evidence="14">
    <location>
        <begin position="648"/>
        <end position="689"/>
    </location>
</feature>
<dbReference type="SMART" id="SM00248">
    <property type="entry name" value="ANK"/>
    <property type="match status" value="5"/>
</dbReference>
<dbReference type="PROSITE" id="PS50088">
    <property type="entry name" value="ANK_REPEAT"/>
    <property type="match status" value="4"/>
</dbReference>
<keyword evidence="4" id="KW-0597">Phosphoprotein</keyword>
<dbReference type="AlphaFoldDB" id="A0A7R9GFR4"/>
<feature type="compositionally biased region" description="Basic and acidic residues" evidence="14">
    <location>
        <begin position="68"/>
        <end position="80"/>
    </location>
</feature>
<dbReference type="EMBL" id="OA883471">
    <property type="protein sequence ID" value="CAD7278998.1"/>
    <property type="molecule type" value="Genomic_DNA"/>
</dbReference>
<organism evidence="15">
    <name type="scientific">Notodromas monacha</name>
    <dbReference type="NCBI Taxonomy" id="399045"/>
    <lineage>
        <taxon>Eukaryota</taxon>
        <taxon>Metazoa</taxon>
        <taxon>Ecdysozoa</taxon>
        <taxon>Arthropoda</taxon>
        <taxon>Crustacea</taxon>
        <taxon>Oligostraca</taxon>
        <taxon>Ostracoda</taxon>
        <taxon>Podocopa</taxon>
        <taxon>Podocopida</taxon>
        <taxon>Cypridocopina</taxon>
        <taxon>Cypridoidea</taxon>
        <taxon>Cyprididae</taxon>
        <taxon>Notodromas</taxon>
    </lineage>
</organism>
<dbReference type="PANTHER" id="PTHR24179:SF21">
    <property type="entry name" value="MYOSIN BINDING SUBUNIT, ISOFORM O"/>
    <property type="match status" value="1"/>
</dbReference>
<keyword evidence="2" id="KW-0217">Developmental protein</keyword>
<evidence type="ECO:0000256" key="7">
    <source>
        <dbReference type="ARBA" id="ARBA00023212"/>
    </source>
</evidence>
<evidence type="ECO:0000256" key="8">
    <source>
        <dbReference type="ARBA" id="ARBA00038386"/>
    </source>
</evidence>
<evidence type="ECO:0000256" key="12">
    <source>
        <dbReference type="ARBA" id="ARBA00083252"/>
    </source>
</evidence>
<dbReference type="EMBL" id="CAJPEX010001434">
    <property type="protein sequence ID" value="CAG0919150.1"/>
    <property type="molecule type" value="Genomic_DNA"/>
</dbReference>
<dbReference type="OrthoDB" id="19014at2759"/>
<dbReference type="PRINTS" id="PR01415">
    <property type="entry name" value="ANKYRIN"/>
</dbReference>
<feature type="compositionally biased region" description="Low complexity" evidence="14">
    <location>
        <begin position="695"/>
        <end position="707"/>
    </location>
</feature>
<feature type="compositionally biased region" description="Low complexity" evidence="14">
    <location>
        <begin position="835"/>
        <end position="848"/>
    </location>
</feature>
<dbReference type="PROSITE" id="PS50297">
    <property type="entry name" value="ANK_REP_REGION"/>
    <property type="match status" value="3"/>
</dbReference>
<feature type="region of interest" description="Disordered" evidence="14">
    <location>
        <begin position="386"/>
        <end position="609"/>
    </location>
</feature>